<dbReference type="EMBL" id="AP023189">
    <property type="protein sequence ID" value="BCG26163.1"/>
    <property type="molecule type" value="Genomic_DNA"/>
</dbReference>
<dbReference type="Proteomes" id="UP000509383">
    <property type="component" value="Chromosome"/>
</dbReference>
<evidence type="ECO:0000313" key="4">
    <source>
        <dbReference type="Proteomes" id="UP000509383"/>
    </source>
</evidence>
<name>A0A6J4E884_9PSED</name>
<dbReference type="AlphaFoldDB" id="A0A6J4E884"/>
<gene>
    <name evidence="2" type="ORF">TUM18999_43540</name>
    <name evidence="3" type="ORF">TUM20286_08570</name>
</gene>
<dbReference type="EMBL" id="BQKM01000001">
    <property type="protein sequence ID" value="GJN51105.1"/>
    <property type="molecule type" value="Genomic_DNA"/>
</dbReference>
<keyword evidence="5" id="KW-1185">Reference proteome</keyword>
<dbReference type="InterPro" id="IPR054209">
    <property type="entry name" value="DUF6916"/>
</dbReference>
<dbReference type="RefSeq" id="WP_173172152.1">
    <property type="nucleotide sequence ID" value="NZ_AP023189.1"/>
</dbReference>
<evidence type="ECO:0000313" key="3">
    <source>
        <dbReference type="EMBL" id="GJN51105.1"/>
    </source>
</evidence>
<feature type="domain" description="DUF6916" evidence="1">
    <location>
        <begin position="8"/>
        <end position="96"/>
    </location>
</feature>
<evidence type="ECO:0000313" key="5">
    <source>
        <dbReference type="Proteomes" id="UP001054892"/>
    </source>
</evidence>
<proteinExistence type="predicted"/>
<evidence type="ECO:0000259" key="1">
    <source>
        <dbReference type="Pfam" id="PF21880"/>
    </source>
</evidence>
<sequence length="102" mass="11290">MHPMPSFALLAETVGQPFHLWLSPEQVLPIELLAVEEGIGMTPRHQCYHAHFALPAQCSLPQDVYRLGLPGEEGWALLLTPGMPTQDGRLVLQAVFHTDRPA</sequence>
<protein>
    <recommendedName>
        <fullName evidence="1">DUF6916 domain-containing protein</fullName>
    </recommendedName>
</protein>
<accession>A0A6J4E884</accession>
<reference evidence="2 4" key="1">
    <citation type="submission" date="2020-05" db="EMBL/GenBank/DDBJ databases">
        <title>Characterization of novel class B3 metallo-beta-lactamase from novel Pseudomonas species.</title>
        <authorList>
            <person name="Yamada K."/>
            <person name="Aoki K."/>
            <person name="Ishii Y."/>
        </authorList>
    </citation>
    <scope>NUCLEOTIDE SEQUENCE [LARGE SCALE GENOMIC DNA]</scope>
    <source>
        <strain evidence="2 4">TUM18999</strain>
        <strain evidence="3 5">TUM20286</strain>
    </source>
</reference>
<dbReference type="KEGG" id="ptw:TUM18999_43540"/>
<organism evidence="2 4">
    <name type="scientific">Pseudomonas tohonis</name>
    <dbReference type="NCBI Taxonomy" id="2725477"/>
    <lineage>
        <taxon>Bacteria</taxon>
        <taxon>Pseudomonadati</taxon>
        <taxon>Pseudomonadota</taxon>
        <taxon>Gammaproteobacteria</taxon>
        <taxon>Pseudomonadales</taxon>
        <taxon>Pseudomonadaceae</taxon>
        <taxon>Pseudomonas</taxon>
    </lineage>
</organism>
<dbReference type="Proteomes" id="UP001054892">
    <property type="component" value="Unassembled WGS sequence"/>
</dbReference>
<evidence type="ECO:0000313" key="2">
    <source>
        <dbReference type="EMBL" id="BCG26163.1"/>
    </source>
</evidence>
<dbReference type="Pfam" id="PF21880">
    <property type="entry name" value="DUF6916"/>
    <property type="match status" value="1"/>
</dbReference>